<dbReference type="InterPro" id="IPR051044">
    <property type="entry name" value="MAG_DAG_Lipase"/>
</dbReference>
<organism evidence="2 3">
    <name type="scientific">Mumia flava</name>
    <dbReference type="NCBI Taxonomy" id="1348852"/>
    <lineage>
        <taxon>Bacteria</taxon>
        <taxon>Bacillati</taxon>
        <taxon>Actinomycetota</taxon>
        <taxon>Actinomycetes</taxon>
        <taxon>Propionibacteriales</taxon>
        <taxon>Nocardioidaceae</taxon>
        <taxon>Mumia</taxon>
    </lineage>
</organism>
<reference evidence="2 3" key="1">
    <citation type="submission" date="2017-11" db="EMBL/GenBank/DDBJ databases">
        <title>Genomic Encyclopedia of Archaeal and Bacterial Type Strains, Phase II (KMG-II): From Individual Species to Whole Genera.</title>
        <authorList>
            <person name="Goeker M."/>
        </authorList>
    </citation>
    <scope>NUCLEOTIDE SEQUENCE [LARGE SCALE GENOMIC DNA]</scope>
    <source>
        <strain evidence="2 3">DSM 27763</strain>
    </source>
</reference>
<name>A0A2M9BI67_9ACTN</name>
<evidence type="ECO:0000259" key="1">
    <source>
        <dbReference type="Pfam" id="PF12146"/>
    </source>
</evidence>
<dbReference type="InterPro" id="IPR022742">
    <property type="entry name" value="Hydrolase_4"/>
</dbReference>
<dbReference type="Gene3D" id="3.40.50.1820">
    <property type="entry name" value="alpha/beta hydrolase"/>
    <property type="match status" value="1"/>
</dbReference>
<gene>
    <name evidence="2" type="ORF">CLV56_1868</name>
</gene>
<proteinExistence type="predicted"/>
<sequence>MTPLPSTAHVSTRPGRHDDLAVHHWPNPQATWIAVLVHGYGEHLGRYEEVARRLGDDGALVVGPDHVGHGRSGGERVSIADFEPVVDDLHDVVADARADHPGLPVVLIGHSMGGMIAARYAQRYGDGLSALILSGPVLGSWAALALADLPEIPEIPIDVATLSRDPAVGEAYSNDPLVWHGTFRRETLLALRSELELITEAGDLGDLPTLWMHGSEDELVPIDATRAGIEAIRGTDLTERIYPGARHEIFNETNRADVLATTTAFALEHV</sequence>
<comment type="caution">
    <text evidence="2">The sequence shown here is derived from an EMBL/GenBank/DDBJ whole genome shotgun (WGS) entry which is preliminary data.</text>
</comment>
<accession>A0A2M9BI67</accession>
<feature type="domain" description="Serine aminopeptidase S33" evidence="1">
    <location>
        <begin position="31"/>
        <end position="254"/>
    </location>
</feature>
<dbReference type="PANTHER" id="PTHR11614">
    <property type="entry name" value="PHOSPHOLIPASE-RELATED"/>
    <property type="match status" value="1"/>
</dbReference>
<dbReference type="GO" id="GO:0016787">
    <property type="term" value="F:hydrolase activity"/>
    <property type="evidence" value="ECO:0007669"/>
    <property type="project" value="UniProtKB-KW"/>
</dbReference>
<dbReference type="AlphaFoldDB" id="A0A2M9BI67"/>
<dbReference type="InterPro" id="IPR000073">
    <property type="entry name" value="AB_hydrolase_1"/>
</dbReference>
<evidence type="ECO:0000313" key="3">
    <source>
        <dbReference type="Proteomes" id="UP000230842"/>
    </source>
</evidence>
<dbReference type="Pfam" id="PF12146">
    <property type="entry name" value="Hydrolase_4"/>
    <property type="match status" value="1"/>
</dbReference>
<keyword evidence="3" id="KW-1185">Reference proteome</keyword>
<dbReference type="SUPFAM" id="SSF53474">
    <property type="entry name" value="alpha/beta-Hydrolases"/>
    <property type="match status" value="1"/>
</dbReference>
<dbReference type="Proteomes" id="UP000230842">
    <property type="component" value="Unassembled WGS sequence"/>
</dbReference>
<keyword evidence="2" id="KW-0378">Hydrolase</keyword>
<evidence type="ECO:0000313" key="2">
    <source>
        <dbReference type="EMBL" id="PJJ57632.1"/>
    </source>
</evidence>
<dbReference type="EMBL" id="PGEZ01000001">
    <property type="protein sequence ID" value="PJJ57632.1"/>
    <property type="molecule type" value="Genomic_DNA"/>
</dbReference>
<dbReference type="PRINTS" id="PR00111">
    <property type="entry name" value="ABHYDROLASE"/>
</dbReference>
<protein>
    <submittedName>
        <fullName evidence="2">Alpha-beta hydrolase superfamily lysophospholipase</fullName>
    </submittedName>
</protein>
<dbReference type="InterPro" id="IPR029058">
    <property type="entry name" value="AB_hydrolase_fold"/>
</dbReference>
<dbReference type="OrthoDB" id="9806902at2"/>
<dbReference type="RefSeq" id="WP_039363219.1">
    <property type="nucleotide sequence ID" value="NZ_PGEZ01000001.1"/>
</dbReference>